<protein>
    <recommendedName>
        <fullName evidence="3">Type IV secretion system coupling protein TraD DNA-binding domain-containing protein</fullName>
    </recommendedName>
</protein>
<comment type="caution">
    <text evidence="4">The sequence shown here is derived from an EMBL/GenBank/DDBJ whole genome shotgun (WGS) entry which is preliminary data.</text>
</comment>
<evidence type="ECO:0000256" key="1">
    <source>
        <dbReference type="SAM" id="Coils"/>
    </source>
</evidence>
<keyword evidence="1" id="KW-0175">Coiled coil</keyword>
<dbReference type="CDD" id="cd01127">
    <property type="entry name" value="TrwB_TraG_TraD_VirD4"/>
    <property type="match status" value="1"/>
</dbReference>
<name>A0A644T697_9ZZZZ</name>
<feature type="coiled-coil region" evidence="1">
    <location>
        <begin position="510"/>
        <end position="537"/>
    </location>
</feature>
<dbReference type="Gene3D" id="3.40.50.300">
    <property type="entry name" value="P-loop containing nucleotide triphosphate hydrolases"/>
    <property type="match status" value="2"/>
</dbReference>
<evidence type="ECO:0000259" key="3">
    <source>
        <dbReference type="Pfam" id="PF10412"/>
    </source>
</evidence>
<sequence length="577" mass="66568">MSEDIKKEYISDPNRITYMGNIDYRNKMVKFGIKAKDRTKHMYVIGKSGMGKSTLLENMAIQDIQNGEGVAFIDPHGGTAEKLLDFVPEERKKDVIYFAPFDTEYPVALNVLEKVDISKRHLVANGLMAAFKKVFGEDKFSDRMQYILNNIILTLLENDDETLIGINRILSDKEYRKKMVNNVQDPSIRSFWLEEFAKAGEKYQQEAAPAIQNKIGQFTSNPLIRNIIGQKRTSFDIREIMDQRKILIMNLSKGKMGEGNANLIGSLLITKIYLAAMSRADVDPYELDKLPPFYFYVDEFQNFANDSFAQILSEARKYQLALTVAHQYVDQMTEEVKAAIFGNIGTMVTFRVGATDAQIFEKEFAPTFSADDIVNLSAFQMYLRLMIDSVGSKPFSARGLPPIQKPDISFSEEIVEYSRHQYGKKKEEVEKEIGDWYTPVFKKENEGEANFSSQENKQREFKEYKKEDRDNRNKFQNVDRKEGESGRNNPRIRSKRRENDINNVNISKIREGAEKAKEELKSNHTSLKDALEKAMKDEQVRRETVIIEKEVKVQDIPKEDKMKEVPEKVLRNLVDEE</sequence>
<gene>
    <name evidence="4" type="ORF">SDC9_07959</name>
</gene>
<feature type="compositionally biased region" description="Basic and acidic residues" evidence="2">
    <location>
        <begin position="456"/>
        <end position="485"/>
    </location>
</feature>
<dbReference type="InterPro" id="IPR019476">
    <property type="entry name" value="T4SS_TraD_DNA-bd"/>
</dbReference>
<proteinExistence type="predicted"/>
<dbReference type="PANTHER" id="PTHR30121:SF11">
    <property type="entry name" value="AAA+ ATPASE DOMAIN-CONTAINING PROTEIN"/>
    <property type="match status" value="1"/>
</dbReference>
<evidence type="ECO:0000313" key="4">
    <source>
        <dbReference type="EMBL" id="MPL62344.1"/>
    </source>
</evidence>
<dbReference type="InterPro" id="IPR051162">
    <property type="entry name" value="T4SS_component"/>
</dbReference>
<dbReference type="AlphaFoldDB" id="A0A644T697"/>
<organism evidence="4">
    <name type="scientific">bioreactor metagenome</name>
    <dbReference type="NCBI Taxonomy" id="1076179"/>
    <lineage>
        <taxon>unclassified sequences</taxon>
        <taxon>metagenomes</taxon>
        <taxon>ecological metagenomes</taxon>
    </lineage>
</organism>
<dbReference type="InterPro" id="IPR027417">
    <property type="entry name" value="P-loop_NTPase"/>
</dbReference>
<evidence type="ECO:0000256" key="2">
    <source>
        <dbReference type="SAM" id="MobiDB-lite"/>
    </source>
</evidence>
<feature type="region of interest" description="Disordered" evidence="2">
    <location>
        <begin position="447"/>
        <end position="500"/>
    </location>
</feature>
<feature type="domain" description="Type IV secretion system coupling protein TraD DNA-binding" evidence="3">
    <location>
        <begin position="33"/>
        <end position="354"/>
    </location>
</feature>
<dbReference type="SUPFAM" id="SSF52540">
    <property type="entry name" value="P-loop containing nucleoside triphosphate hydrolases"/>
    <property type="match status" value="1"/>
</dbReference>
<dbReference type="EMBL" id="VSSQ01000017">
    <property type="protein sequence ID" value="MPL62344.1"/>
    <property type="molecule type" value="Genomic_DNA"/>
</dbReference>
<dbReference type="Pfam" id="PF10412">
    <property type="entry name" value="TrwB_AAD_bind"/>
    <property type="match status" value="1"/>
</dbReference>
<dbReference type="PANTHER" id="PTHR30121">
    <property type="entry name" value="UNCHARACTERIZED PROTEIN YJGR-RELATED"/>
    <property type="match status" value="1"/>
</dbReference>
<reference evidence="4" key="1">
    <citation type="submission" date="2019-08" db="EMBL/GenBank/DDBJ databases">
        <authorList>
            <person name="Kucharzyk K."/>
            <person name="Murdoch R.W."/>
            <person name="Higgins S."/>
            <person name="Loffler F."/>
        </authorList>
    </citation>
    <scope>NUCLEOTIDE SEQUENCE</scope>
</reference>
<accession>A0A644T697</accession>